<feature type="transmembrane region" description="Helical" evidence="7">
    <location>
        <begin position="204"/>
        <end position="224"/>
    </location>
</feature>
<dbReference type="NCBIfam" id="NF037982">
    <property type="entry name" value="Nramp_1"/>
    <property type="match status" value="1"/>
</dbReference>
<feature type="transmembrane region" description="Helical" evidence="7">
    <location>
        <begin position="389"/>
        <end position="407"/>
    </location>
</feature>
<dbReference type="PANTHER" id="PTHR11706:SF54">
    <property type="entry name" value="METAL TRANSPORTER NRAMP1"/>
    <property type="match status" value="1"/>
</dbReference>
<dbReference type="InterPro" id="IPR001046">
    <property type="entry name" value="NRAMP_fam"/>
</dbReference>
<name>A0A061QP39_9CHLO</name>
<comment type="similarity">
    <text evidence="2">Belongs to the NRAMP (TC 2.A.55) family.</text>
</comment>
<evidence type="ECO:0000256" key="1">
    <source>
        <dbReference type="ARBA" id="ARBA00004141"/>
    </source>
</evidence>
<accession>A0A061QP39</accession>
<sequence length="546" mass="58009">MIRTAMTERTTGQSKDFPQSDNSCGNESDNVNLLSQGSLPKNCEPLSGITSAPKIDGIDWYATKFSLRQLLHFVGPGFLMCIAYVDPGNLESDLQAGVRYGYSLLWVLLWATAAGLVIQILTVRLALGTGMHLARVCRNEYPTGMRILLWLITEAAIVCSDIPEVIGTAFALKLLFGMPLWSGVLTTGVSTMLFLILNGRRLELLIGGMVGVMSICFIIEMFLGHESFTGILTGLAVPRIMDSGAAYLAVSLIGAVVMPHNLYLHSGSVLSRGATPPAGEGPARLALMYNSVESAASLLISLFVNVATVAVAASSITQVDAGLQAAMSTEPLQHAPAMLRSVLGHAAEVVFALALLASGQSSTMTGTYAGQFVMEGFVELRMKPIYRAIFTRSLAIVPSLACALIAGEKGSEQLIVFSSVVLSFQLPFALLPLVKFVGSSKVMGELVLGRRGVLLAWCISLVVIAANVYLVLLLVMESGAVTATLSGVLAGLGFLVATLLYISGIVFLALRPISQNLTGPIGERFPCGSPEKEMDMSTESFEMTQL</sequence>
<keyword evidence="5 7" id="KW-0472">Membrane</keyword>
<dbReference type="NCBIfam" id="TIGR01197">
    <property type="entry name" value="nramp"/>
    <property type="match status" value="1"/>
</dbReference>
<dbReference type="GO" id="GO:0034755">
    <property type="term" value="P:iron ion transmembrane transport"/>
    <property type="evidence" value="ECO:0007669"/>
    <property type="project" value="TreeGrafter"/>
</dbReference>
<dbReference type="GO" id="GO:0005886">
    <property type="term" value="C:plasma membrane"/>
    <property type="evidence" value="ECO:0007669"/>
    <property type="project" value="TreeGrafter"/>
</dbReference>
<organism evidence="8">
    <name type="scientific">Tetraselmis sp. GSL018</name>
    <dbReference type="NCBI Taxonomy" id="582737"/>
    <lineage>
        <taxon>Eukaryota</taxon>
        <taxon>Viridiplantae</taxon>
        <taxon>Chlorophyta</taxon>
        <taxon>core chlorophytes</taxon>
        <taxon>Chlorodendrophyceae</taxon>
        <taxon>Chlorodendrales</taxon>
        <taxon>Chlorodendraceae</taxon>
        <taxon>Tetraselmis</taxon>
    </lineage>
</organism>
<keyword evidence="3 7" id="KW-0812">Transmembrane</keyword>
<feature type="transmembrane region" description="Helical" evidence="7">
    <location>
        <begin position="105"/>
        <end position="127"/>
    </location>
</feature>
<comment type="subcellular location">
    <subcellularLocation>
        <location evidence="1">Membrane</location>
        <topology evidence="1">Multi-pass membrane protein</topology>
    </subcellularLocation>
</comment>
<dbReference type="Pfam" id="PF01566">
    <property type="entry name" value="Nramp"/>
    <property type="match status" value="1"/>
</dbReference>
<keyword evidence="4 7" id="KW-1133">Transmembrane helix</keyword>
<evidence type="ECO:0000313" key="8">
    <source>
        <dbReference type="EMBL" id="JAC60174.1"/>
    </source>
</evidence>
<dbReference type="PANTHER" id="PTHR11706">
    <property type="entry name" value="SOLUTE CARRIER PROTEIN FAMILY 11 MEMBER"/>
    <property type="match status" value="1"/>
</dbReference>
<feature type="transmembrane region" description="Helical" evidence="7">
    <location>
        <begin position="488"/>
        <end position="510"/>
    </location>
</feature>
<gene>
    <name evidence="8" type="primary">MNTH</name>
    <name evidence="8" type="ORF">TSPGSL018_29608</name>
</gene>
<feature type="compositionally biased region" description="Polar residues" evidence="6">
    <location>
        <begin position="7"/>
        <end position="25"/>
    </location>
</feature>
<evidence type="ECO:0000256" key="5">
    <source>
        <dbReference type="ARBA" id="ARBA00023136"/>
    </source>
</evidence>
<evidence type="ECO:0000256" key="6">
    <source>
        <dbReference type="SAM" id="MobiDB-lite"/>
    </source>
</evidence>
<feature type="transmembrane region" description="Helical" evidence="7">
    <location>
        <begin position="295"/>
        <end position="317"/>
    </location>
</feature>
<evidence type="ECO:0000256" key="7">
    <source>
        <dbReference type="SAM" id="Phobius"/>
    </source>
</evidence>
<dbReference type="EMBL" id="GBEZ01027096">
    <property type="protein sequence ID" value="JAC60174.1"/>
    <property type="molecule type" value="Transcribed_RNA"/>
</dbReference>
<feature type="transmembrane region" description="Helical" evidence="7">
    <location>
        <begin position="454"/>
        <end position="476"/>
    </location>
</feature>
<dbReference type="AlphaFoldDB" id="A0A061QP39"/>
<dbReference type="GO" id="GO:0015086">
    <property type="term" value="F:cadmium ion transmembrane transporter activity"/>
    <property type="evidence" value="ECO:0007669"/>
    <property type="project" value="TreeGrafter"/>
</dbReference>
<feature type="transmembrane region" description="Helical" evidence="7">
    <location>
        <begin position="413"/>
        <end position="434"/>
    </location>
</feature>
<feature type="transmembrane region" description="Helical" evidence="7">
    <location>
        <begin position="178"/>
        <end position="197"/>
    </location>
</feature>
<reference evidence="8" key="1">
    <citation type="submission" date="2014-05" db="EMBL/GenBank/DDBJ databases">
        <title>The transcriptome of the halophilic microalga Tetraselmis sp. GSL018 isolated from the Great Salt Lake, Utah.</title>
        <authorList>
            <person name="Jinkerson R.E."/>
            <person name="D'Adamo S."/>
            <person name="Posewitz M.C."/>
        </authorList>
    </citation>
    <scope>NUCLEOTIDE SEQUENCE</scope>
    <source>
        <strain evidence="8">GSL018</strain>
    </source>
</reference>
<evidence type="ECO:0000256" key="3">
    <source>
        <dbReference type="ARBA" id="ARBA00022692"/>
    </source>
</evidence>
<feature type="transmembrane region" description="Helical" evidence="7">
    <location>
        <begin position="147"/>
        <end position="172"/>
    </location>
</feature>
<feature type="transmembrane region" description="Helical" evidence="7">
    <location>
        <begin position="244"/>
        <end position="264"/>
    </location>
</feature>
<evidence type="ECO:0000256" key="4">
    <source>
        <dbReference type="ARBA" id="ARBA00022989"/>
    </source>
</evidence>
<protein>
    <submittedName>
        <fullName evidence="8">Manganese transport protein</fullName>
    </submittedName>
</protein>
<evidence type="ECO:0000256" key="2">
    <source>
        <dbReference type="ARBA" id="ARBA00009965"/>
    </source>
</evidence>
<feature type="region of interest" description="Disordered" evidence="6">
    <location>
        <begin position="1"/>
        <end position="25"/>
    </location>
</feature>
<dbReference type="PRINTS" id="PR00447">
    <property type="entry name" value="NATRESASSCMP"/>
</dbReference>
<dbReference type="GO" id="GO:0005384">
    <property type="term" value="F:manganese ion transmembrane transporter activity"/>
    <property type="evidence" value="ECO:0007669"/>
    <property type="project" value="TreeGrafter"/>
</dbReference>
<proteinExistence type="inferred from homology"/>
<feature type="transmembrane region" description="Helical" evidence="7">
    <location>
        <begin position="70"/>
        <end position="85"/>
    </location>
</feature>